<evidence type="ECO:0000259" key="6">
    <source>
        <dbReference type="Pfam" id="PF20649"/>
    </source>
</evidence>
<dbReference type="OrthoDB" id="18786at2759"/>
<accession>A0A1E4RD26</accession>
<dbReference type="GO" id="GO:0000139">
    <property type="term" value="C:Golgi membrane"/>
    <property type="evidence" value="ECO:0007669"/>
    <property type="project" value="UniProtKB-SubCell"/>
</dbReference>
<sequence length="419" mass="47814">MTSVREKDELEDFEAFLEPDFRAPQFANDIILATNDHDDSQLDLMTPIKKLKFDINECEKRMKSISTDNHESLISHFSKIEDTRSAFNDSINPSLERVNNSFQRVKDNVIKPYDEAVNMNNAMRKIHATLNLVRGSGYFIFLLQQLEDSEKAYGSADVDNVNDNKEVIRLARLNKQLSQFYASEKDVNKHNALNGGNAGNDLFSIKFIRDYQSIHLNKTTSLVNDLNQFIVQDFNHHTSFSVSNIKLQNNLIALYLLNEKEVYQIVEKSCINKHVQTSLTQLTRSLQSPRNFTTVVKETKASSDEYIKTLEEILKSSNLTNISSTAQSQVDHANNTEEFQNLLDVLNNHFEGKSISKVYWANLSHKFKKNIVATMARGGPIAKNLKVYQSGIKNTIEETFDGEERDLFVEAIDLINTGK</sequence>
<evidence type="ECO:0000313" key="8">
    <source>
        <dbReference type="Proteomes" id="UP000095085"/>
    </source>
</evidence>
<reference evidence="8" key="1">
    <citation type="submission" date="2016-05" db="EMBL/GenBank/DDBJ databases">
        <title>Comparative genomics of biotechnologically important yeasts.</title>
        <authorList>
            <consortium name="DOE Joint Genome Institute"/>
            <person name="Riley R."/>
            <person name="Haridas S."/>
            <person name="Wolfe K.H."/>
            <person name="Lopes M.R."/>
            <person name="Hittinger C.T."/>
            <person name="Goker M."/>
            <person name="Salamov A."/>
            <person name="Wisecaver J."/>
            <person name="Long T.M."/>
            <person name="Aerts A.L."/>
            <person name="Barry K."/>
            <person name="Choi C."/>
            <person name="Clum A."/>
            <person name="Coughlan A.Y."/>
            <person name="Deshpande S."/>
            <person name="Douglass A.P."/>
            <person name="Hanson S.J."/>
            <person name="Klenk H.-P."/>
            <person name="Labutti K."/>
            <person name="Lapidus A."/>
            <person name="Lindquist E."/>
            <person name="Lipzen A."/>
            <person name="Meier-Kolthoff J.P."/>
            <person name="Ohm R.A."/>
            <person name="Otillar R.P."/>
            <person name="Pangilinan J."/>
            <person name="Peng Y."/>
            <person name="Rokas A."/>
            <person name="Rosa C.A."/>
            <person name="Scheuner C."/>
            <person name="Sibirny A.A."/>
            <person name="Slot J.C."/>
            <person name="Stielow J.B."/>
            <person name="Sun H."/>
            <person name="Kurtzman C.P."/>
            <person name="Blackwell M."/>
            <person name="Grigoriev I.V."/>
            <person name="Jeffries T.W."/>
        </authorList>
    </citation>
    <scope>NUCLEOTIDE SEQUENCE [LARGE SCALE GENOMIC DNA]</scope>
    <source>
        <strain evidence="8">NRRL Y-1933</strain>
    </source>
</reference>
<dbReference type="GO" id="GO:0017119">
    <property type="term" value="C:Golgi transport complex"/>
    <property type="evidence" value="ECO:0007669"/>
    <property type="project" value="InterPro"/>
</dbReference>
<dbReference type="InterPro" id="IPR048485">
    <property type="entry name" value="COG5_helical"/>
</dbReference>
<evidence type="ECO:0000259" key="5">
    <source>
        <dbReference type="Pfam" id="PF10392"/>
    </source>
</evidence>
<comment type="subcellular location">
    <subcellularLocation>
        <location evidence="1">Golgi apparatus membrane</location>
        <topology evidence="1">Peripheral membrane protein</topology>
    </subcellularLocation>
</comment>
<dbReference type="InterPro" id="IPR019465">
    <property type="entry name" value="Cog5"/>
</dbReference>
<dbReference type="PANTHER" id="PTHR13228:SF3">
    <property type="entry name" value="CONSERVED OLIGOMERIC GOLGI COMPLEX SUBUNIT 5"/>
    <property type="match status" value="1"/>
</dbReference>
<keyword evidence="4" id="KW-0472">Membrane</keyword>
<dbReference type="PANTHER" id="PTHR13228">
    <property type="entry name" value="CONSERVED OLIGOMERIC GOLGI COMPLEX COMPONENT 5"/>
    <property type="match status" value="1"/>
</dbReference>
<feature type="domain" description="Conserved oligomeric Golgi complex subunit 5 N-terminal" evidence="5">
    <location>
        <begin position="14"/>
        <end position="146"/>
    </location>
</feature>
<dbReference type="RefSeq" id="XP_020074203.1">
    <property type="nucleotide sequence ID" value="XM_020219057.1"/>
</dbReference>
<dbReference type="STRING" id="984485.A0A1E4RD26"/>
<evidence type="ECO:0000256" key="4">
    <source>
        <dbReference type="ARBA" id="ARBA00023136"/>
    </source>
</evidence>
<dbReference type="Proteomes" id="UP000095085">
    <property type="component" value="Unassembled WGS sequence"/>
</dbReference>
<organism evidence="7 8">
    <name type="scientific">Hyphopichia burtonii NRRL Y-1933</name>
    <dbReference type="NCBI Taxonomy" id="984485"/>
    <lineage>
        <taxon>Eukaryota</taxon>
        <taxon>Fungi</taxon>
        <taxon>Dikarya</taxon>
        <taxon>Ascomycota</taxon>
        <taxon>Saccharomycotina</taxon>
        <taxon>Pichiomycetes</taxon>
        <taxon>Debaryomycetaceae</taxon>
        <taxon>Hyphopichia</taxon>
    </lineage>
</organism>
<dbReference type="InterPro" id="IPR049176">
    <property type="entry name" value="COG5_N"/>
</dbReference>
<evidence type="ECO:0000256" key="2">
    <source>
        <dbReference type="ARBA" id="ARBA00020974"/>
    </source>
</evidence>
<dbReference type="Pfam" id="PF20649">
    <property type="entry name" value="COG5_C"/>
    <property type="match status" value="1"/>
</dbReference>
<dbReference type="AlphaFoldDB" id="A0A1E4RD26"/>
<protein>
    <recommendedName>
        <fullName evidence="2">Conserved oligomeric Golgi complex subunit 5</fullName>
    </recommendedName>
</protein>
<keyword evidence="3" id="KW-0333">Golgi apparatus</keyword>
<gene>
    <name evidence="7" type="ORF">HYPBUDRAFT_114642</name>
</gene>
<evidence type="ECO:0000313" key="7">
    <source>
        <dbReference type="EMBL" id="ODV65136.1"/>
    </source>
</evidence>
<keyword evidence="8" id="KW-1185">Reference proteome</keyword>
<dbReference type="EMBL" id="KV454545">
    <property type="protein sequence ID" value="ODV65136.1"/>
    <property type="molecule type" value="Genomic_DNA"/>
</dbReference>
<proteinExistence type="predicted"/>
<evidence type="ECO:0000256" key="3">
    <source>
        <dbReference type="ARBA" id="ARBA00023034"/>
    </source>
</evidence>
<feature type="domain" description="Conserved oligomeric Golgi complex subunit 5 helical" evidence="6">
    <location>
        <begin position="202"/>
        <end position="400"/>
    </location>
</feature>
<dbReference type="GO" id="GO:0006891">
    <property type="term" value="P:intra-Golgi vesicle-mediated transport"/>
    <property type="evidence" value="ECO:0007669"/>
    <property type="project" value="InterPro"/>
</dbReference>
<name>A0A1E4RD26_9ASCO</name>
<evidence type="ECO:0000256" key="1">
    <source>
        <dbReference type="ARBA" id="ARBA00004395"/>
    </source>
</evidence>
<dbReference type="GeneID" id="30993607"/>
<dbReference type="Pfam" id="PF10392">
    <property type="entry name" value="COG5_N"/>
    <property type="match status" value="1"/>
</dbReference>